<dbReference type="PANTHER" id="PTHR24359:SF37">
    <property type="entry name" value="PROTEIN KINASE DOMAIN-CONTAINING PROTEIN"/>
    <property type="match status" value="1"/>
</dbReference>
<dbReference type="SMART" id="SM00220">
    <property type="entry name" value="S_TKc"/>
    <property type="match status" value="1"/>
</dbReference>
<dbReference type="EMBL" id="JAAQPF010000088">
    <property type="protein sequence ID" value="KAF5716645.1"/>
    <property type="molecule type" value="Genomic_DNA"/>
</dbReference>
<dbReference type="Gene3D" id="1.10.510.10">
    <property type="entry name" value="Transferase(Phosphotransferase) domain 1"/>
    <property type="match status" value="1"/>
</dbReference>
<accession>A0A8H5YPU3</accession>
<evidence type="ECO:0000256" key="1">
    <source>
        <dbReference type="SAM" id="MobiDB-lite"/>
    </source>
</evidence>
<organism evidence="3 4">
    <name type="scientific">Fusarium globosum</name>
    <dbReference type="NCBI Taxonomy" id="78864"/>
    <lineage>
        <taxon>Eukaryota</taxon>
        <taxon>Fungi</taxon>
        <taxon>Dikarya</taxon>
        <taxon>Ascomycota</taxon>
        <taxon>Pezizomycotina</taxon>
        <taxon>Sordariomycetes</taxon>
        <taxon>Hypocreomycetidae</taxon>
        <taxon>Hypocreales</taxon>
        <taxon>Nectriaceae</taxon>
        <taxon>Fusarium</taxon>
        <taxon>Fusarium fujikuroi species complex</taxon>
    </lineage>
</organism>
<dbReference type="InterPro" id="IPR000719">
    <property type="entry name" value="Prot_kinase_dom"/>
</dbReference>
<dbReference type="PROSITE" id="PS50011">
    <property type="entry name" value="PROTEIN_KINASE_DOM"/>
    <property type="match status" value="1"/>
</dbReference>
<dbReference type="GO" id="GO:0004674">
    <property type="term" value="F:protein serine/threonine kinase activity"/>
    <property type="evidence" value="ECO:0007669"/>
    <property type="project" value="TreeGrafter"/>
</dbReference>
<sequence length="470" mass="53722">MTQDSAADEFIGATLRDRLEYALLPNGIRQQEQFLSAGCLESICAAVAVFTELSGYFDEEEAKHVTSYICDPRKPAKKIFAILALINRIELIETFRYATFIDEDLPLAKNIEESGLRSRWPEDQRTVLLTRSLRDIKAIRDFNLKQWCVNIPFFERGVDQIYGDLVFDSDTIMPWESAGHSIVSGGYGFVQKVKIHKDHHSFVCPRPNLVELLSAFEISGKDQFTLLFPWAEGGSMDDLMNQSSKDLFNSLQLSPRDFVQWITSQCRGLVEALGEIHQANIVTGSAEEEASKSQVKNFGIHLDIKPTNILYFSQETANHPLGILKIADFGLTRCSQEYRSPEHDIGYVISRKVDIWALGCVFSELLTWMLLEHKARDEFRQARKQDALFSGDWNYVQNGENDIEDNFFQRHIEMKGTKIFHRLLRDHPKIGHVKQTRVARKEKARLNQANSSTGSKQFKQIPRLKPSVSQ</sequence>
<name>A0A8H5YPU3_9HYPO</name>
<dbReference type="PANTHER" id="PTHR24359">
    <property type="entry name" value="SERINE/THREONINE-PROTEIN KINASE SBK1"/>
    <property type="match status" value="1"/>
</dbReference>
<dbReference type="GO" id="GO:0005524">
    <property type="term" value="F:ATP binding"/>
    <property type="evidence" value="ECO:0007669"/>
    <property type="project" value="InterPro"/>
</dbReference>
<evidence type="ECO:0000313" key="3">
    <source>
        <dbReference type="EMBL" id="KAF5716645.1"/>
    </source>
</evidence>
<feature type="non-terminal residue" evidence="3">
    <location>
        <position position="1"/>
    </location>
</feature>
<keyword evidence="3" id="KW-0808">Transferase</keyword>
<feature type="domain" description="Protein kinase" evidence="2">
    <location>
        <begin position="105"/>
        <end position="470"/>
    </location>
</feature>
<dbReference type="Pfam" id="PF00069">
    <property type="entry name" value="Pkinase"/>
    <property type="match status" value="1"/>
</dbReference>
<dbReference type="AlphaFoldDB" id="A0A8H5YPU3"/>
<gene>
    <name evidence="3" type="ORF">FGLOB1_2450</name>
</gene>
<dbReference type="InterPro" id="IPR011009">
    <property type="entry name" value="Kinase-like_dom_sf"/>
</dbReference>
<protein>
    <submittedName>
        <fullName evidence="3">Serine threonine kinase</fullName>
    </submittedName>
</protein>
<proteinExistence type="predicted"/>
<keyword evidence="4" id="KW-1185">Reference proteome</keyword>
<dbReference type="Proteomes" id="UP000532311">
    <property type="component" value="Unassembled WGS sequence"/>
</dbReference>
<feature type="region of interest" description="Disordered" evidence="1">
    <location>
        <begin position="445"/>
        <end position="470"/>
    </location>
</feature>
<keyword evidence="3" id="KW-0418">Kinase</keyword>
<dbReference type="SUPFAM" id="SSF56112">
    <property type="entry name" value="Protein kinase-like (PK-like)"/>
    <property type="match status" value="1"/>
</dbReference>
<evidence type="ECO:0000259" key="2">
    <source>
        <dbReference type="PROSITE" id="PS50011"/>
    </source>
</evidence>
<evidence type="ECO:0000313" key="4">
    <source>
        <dbReference type="Proteomes" id="UP000532311"/>
    </source>
</evidence>
<comment type="caution">
    <text evidence="3">The sequence shown here is derived from an EMBL/GenBank/DDBJ whole genome shotgun (WGS) entry which is preliminary data.</text>
</comment>
<reference evidence="3 4" key="1">
    <citation type="submission" date="2020-05" db="EMBL/GenBank/DDBJ databases">
        <title>Identification and distribution of gene clusters putatively required for synthesis of sphingolipid metabolism inhibitors in phylogenetically diverse species of the filamentous fungus Fusarium.</title>
        <authorList>
            <person name="Kim H.-S."/>
            <person name="Busman M."/>
            <person name="Brown D.W."/>
            <person name="Divon H."/>
            <person name="Uhlig S."/>
            <person name="Proctor R.H."/>
        </authorList>
    </citation>
    <scope>NUCLEOTIDE SEQUENCE [LARGE SCALE GENOMIC DNA]</scope>
    <source>
        <strain evidence="3 4">NRRL 26131</strain>
    </source>
</reference>
<feature type="compositionally biased region" description="Polar residues" evidence="1">
    <location>
        <begin position="447"/>
        <end position="458"/>
    </location>
</feature>